<gene>
    <name evidence="3" type="ORF">ILEXP_LOCUS45445</name>
</gene>
<dbReference type="Gene3D" id="1.10.246.20">
    <property type="entry name" value="Coactivator CBP, KIX domain"/>
    <property type="match status" value="1"/>
</dbReference>
<sequence length="422" mass="47247">MPRPGPRPYECGRRAWHSDRHQPMRGSIIQQIFRVVRERHSTATKNNEEWQEKLPIVVLKAEEIMYSKANSEADYMDLVTLWDRVNDAINTIIRIDESMETGGLLPPCVEAALNLGCVPIRASRSQQQSNPRTYLNPRTQEPGCVPPRTWDNEMNEQNHTIGNQQTLSRRVSESNLNVMPDKYNRTVSHNFPSSAELFSHPAPNLFVPPETLTSLNVAELFSHPAPNLFVPPETLTSLNVGSVYPLYYGPHFQPEVPWMGSQIAENLHPIIVGTPVFPSTAKPAEMGCLRNLFSYDGDADAANRATQVDIRDNHEKPTEMGCDLSLRLGTSLESCMSRGKGLGHEIDGGGPSSSQEEGKVGNLSPRQNKGFSFFPVDTTNDPFQINRRKLNFDVEGQTVEAAVRKRKVPFEANVEDRQFSGN</sequence>
<name>A0ABC8U6N1_9AQUA</name>
<keyword evidence="4" id="KW-1185">Reference proteome</keyword>
<dbReference type="AlphaFoldDB" id="A0ABC8U6N1"/>
<evidence type="ECO:0008006" key="5">
    <source>
        <dbReference type="Google" id="ProtNLM"/>
    </source>
</evidence>
<evidence type="ECO:0000256" key="2">
    <source>
        <dbReference type="SAM" id="MobiDB-lite"/>
    </source>
</evidence>
<dbReference type="EMBL" id="CAUOFW020006669">
    <property type="protein sequence ID" value="CAK9175635.1"/>
    <property type="molecule type" value="Genomic_DNA"/>
</dbReference>
<proteinExistence type="predicted"/>
<evidence type="ECO:0000256" key="1">
    <source>
        <dbReference type="ARBA" id="ARBA00023242"/>
    </source>
</evidence>
<reference evidence="3 4" key="1">
    <citation type="submission" date="2024-02" db="EMBL/GenBank/DDBJ databases">
        <authorList>
            <person name="Vignale AGUSTIN F."/>
            <person name="Sosa J E."/>
            <person name="Modenutti C."/>
        </authorList>
    </citation>
    <scope>NUCLEOTIDE SEQUENCE [LARGE SCALE GENOMIC DNA]</scope>
</reference>
<keyword evidence="1" id="KW-0539">Nucleus</keyword>
<evidence type="ECO:0000313" key="3">
    <source>
        <dbReference type="EMBL" id="CAK9175635.1"/>
    </source>
</evidence>
<accession>A0ABC8U6N1</accession>
<dbReference type="PANTHER" id="PTHR35300">
    <property type="entry name" value="COACTIVATOR CBP, KIX DOMAIN-CONTAINING PROTEIN-RELATED"/>
    <property type="match status" value="1"/>
</dbReference>
<dbReference type="PANTHER" id="PTHR35300:SF4">
    <property type="entry name" value="HISTONE ACETYLTRANSFERASE"/>
    <property type="match status" value="1"/>
</dbReference>
<feature type="region of interest" description="Disordered" evidence="2">
    <location>
        <begin position="339"/>
        <end position="377"/>
    </location>
</feature>
<comment type="caution">
    <text evidence="3">The sequence shown here is derived from an EMBL/GenBank/DDBJ whole genome shotgun (WGS) entry which is preliminary data.</text>
</comment>
<dbReference type="InterPro" id="IPR036529">
    <property type="entry name" value="KIX_dom_sf"/>
</dbReference>
<organism evidence="3 4">
    <name type="scientific">Ilex paraguariensis</name>
    <name type="common">yerba mate</name>
    <dbReference type="NCBI Taxonomy" id="185542"/>
    <lineage>
        <taxon>Eukaryota</taxon>
        <taxon>Viridiplantae</taxon>
        <taxon>Streptophyta</taxon>
        <taxon>Embryophyta</taxon>
        <taxon>Tracheophyta</taxon>
        <taxon>Spermatophyta</taxon>
        <taxon>Magnoliopsida</taxon>
        <taxon>eudicotyledons</taxon>
        <taxon>Gunneridae</taxon>
        <taxon>Pentapetalae</taxon>
        <taxon>asterids</taxon>
        <taxon>campanulids</taxon>
        <taxon>Aquifoliales</taxon>
        <taxon>Aquifoliaceae</taxon>
        <taxon>Ilex</taxon>
    </lineage>
</organism>
<dbReference type="Proteomes" id="UP001642360">
    <property type="component" value="Unassembled WGS sequence"/>
</dbReference>
<evidence type="ECO:0000313" key="4">
    <source>
        <dbReference type="Proteomes" id="UP001642360"/>
    </source>
</evidence>
<protein>
    <recommendedName>
        <fullName evidence="5">Histone acetyltransferase</fullName>
    </recommendedName>
</protein>